<keyword evidence="2" id="KW-0812">Transmembrane</keyword>
<feature type="region of interest" description="Disordered" evidence="1">
    <location>
        <begin position="1"/>
        <end position="31"/>
    </location>
</feature>
<name>A0A292PYB1_9PEZI</name>
<keyword evidence="2" id="KW-0472">Membrane</keyword>
<dbReference type="Proteomes" id="UP001412239">
    <property type="component" value="Unassembled WGS sequence"/>
</dbReference>
<feature type="transmembrane region" description="Helical" evidence="2">
    <location>
        <begin position="322"/>
        <end position="342"/>
    </location>
</feature>
<dbReference type="AlphaFoldDB" id="A0A292PYB1"/>
<keyword evidence="4" id="KW-1185">Reference proteome</keyword>
<reference evidence="3" key="1">
    <citation type="submission" date="2015-10" db="EMBL/GenBank/DDBJ databases">
        <authorList>
            <person name="Regsiter A."/>
            <person name="william w."/>
        </authorList>
    </citation>
    <scope>NUCLEOTIDE SEQUENCE</scope>
    <source>
        <strain evidence="3">Montdore</strain>
    </source>
</reference>
<evidence type="ECO:0008006" key="5">
    <source>
        <dbReference type="Google" id="ProtNLM"/>
    </source>
</evidence>
<keyword evidence="2" id="KW-1133">Transmembrane helix</keyword>
<protein>
    <recommendedName>
        <fullName evidence="5">Alpha-l-rhamnosidase c protein</fullName>
    </recommendedName>
</protein>
<feature type="transmembrane region" description="Helical" evidence="2">
    <location>
        <begin position="290"/>
        <end position="310"/>
    </location>
</feature>
<dbReference type="InterPro" id="IPR021369">
    <property type="entry name" value="DUF2985"/>
</dbReference>
<dbReference type="PANTHER" id="PTHR35872:SF1">
    <property type="entry name" value="ALPHA-L-RHAMNOSIDASE C"/>
    <property type="match status" value="1"/>
</dbReference>
<evidence type="ECO:0000256" key="1">
    <source>
        <dbReference type="SAM" id="MobiDB-lite"/>
    </source>
</evidence>
<gene>
    <name evidence="3" type="ORF">GSTUAT00003390001</name>
</gene>
<feature type="transmembrane region" description="Helical" evidence="2">
    <location>
        <begin position="217"/>
        <end position="234"/>
    </location>
</feature>
<evidence type="ECO:0000313" key="3">
    <source>
        <dbReference type="EMBL" id="CUS12556.1"/>
    </source>
</evidence>
<evidence type="ECO:0000256" key="2">
    <source>
        <dbReference type="SAM" id="Phobius"/>
    </source>
</evidence>
<accession>A0A292PYB1</accession>
<feature type="compositionally biased region" description="Low complexity" evidence="1">
    <location>
        <begin position="67"/>
        <end position="92"/>
    </location>
</feature>
<dbReference type="EMBL" id="LN890989">
    <property type="protein sequence ID" value="CUS12556.1"/>
    <property type="molecule type" value="Genomic_DNA"/>
</dbReference>
<organism evidence="3 4">
    <name type="scientific">Tuber aestivum</name>
    <name type="common">summer truffle</name>
    <dbReference type="NCBI Taxonomy" id="59557"/>
    <lineage>
        <taxon>Eukaryota</taxon>
        <taxon>Fungi</taxon>
        <taxon>Dikarya</taxon>
        <taxon>Ascomycota</taxon>
        <taxon>Pezizomycotina</taxon>
        <taxon>Pezizomycetes</taxon>
        <taxon>Pezizales</taxon>
        <taxon>Tuberaceae</taxon>
        <taxon>Tuber</taxon>
    </lineage>
</organism>
<dbReference type="PANTHER" id="PTHR35872">
    <property type="entry name" value="INTEGRAL MEMBRANE PROTEIN (AFU_ORTHOLOGUE AFUA_5G07110)"/>
    <property type="match status" value="1"/>
</dbReference>
<evidence type="ECO:0000313" key="4">
    <source>
        <dbReference type="Proteomes" id="UP001412239"/>
    </source>
</evidence>
<dbReference type="Pfam" id="PF11204">
    <property type="entry name" value="DUF2985"/>
    <property type="match status" value="1"/>
</dbReference>
<proteinExistence type="predicted"/>
<feature type="region of interest" description="Disordered" evidence="1">
    <location>
        <begin position="65"/>
        <end position="109"/>
    </location>
</feature>
<sequence>MTSPPEIPSPSTAAAAVSLLPEEPPIRRTRTASITQSILDANPHYGVLAAAGEAVARAPSLKDLRRSSIGSGNSRGRRSSASGAAGPRAEAGLRAAAIDEEEAGRKSREIPPMMRAADGIEAKEEDGPGAEMLVQDGIELEDAKHGWWQTTLNGLEVLWSFFITPTGFFVTIYMLNVVAWGGMLFLLLCNAAPAMCVPDCNDINSPRRIWIEIDSQILNALFCVTGFGLVPWRFRDLYFLLRWRLFSDKHALHKLEVIHGGWFRGPSGVNTTHTTTGQVAPITKSWKMDYVVWLYAWNTFFQCVLSGFMWGMNRYNRPNWSTGLFVALACIVAGMAGGQVWWETKQVKEIEGERIVERVEIEGGKREKVKDKGRKFWAREERAVVVVNRLTA</sequence>